<reference evidence="1 2" key="1">
    <citation type="journal article" date="2021" name="Elife">
        <title>Chloroplast acquisition without the gene transfer in kleptoplastic sea slugs, Plakobranchus ocellatus.</title>
        <authorList>
            <person name="Maeda T."/>
            <person name="Takahashi S."/>
            <person name="Yoshida T."/>
            <person name="Shimamura S."/>
            <person name="Takaki Y."/>
            <person name="Nagai Y."/>
            <person name="Toyoda A."/>
            <person name="Suzuki Y."/>
            <person name="Arimoto A."/>
            <person name="Ishii H."/>
            <person name="Satoh N."/>
            <person name="Nishiyama T."/>
            <person name="Hasebe M."/>
            <person name="Maruyama T."/>
            <person name="Minagawa J."/>
            <person name="Obokata J."/>
            <person name="Shigenobu S."/>
        </authorList>
    </citation>
    <scope>NUCLEOTIDE SEQUENCE [LARGE SCALE GENOMIC DNA]</scope>
</reference>
<protein>
    <submittedName>
        <fullName evidence="1">Uncharacterized protein</fullName>
    </submittedName>
</protein>
<dbReference type="EMBL" id="BLXT01005065">
    <property type="protein sequence ID" value="GFO19326.1"/>
    <property type="molecule type" value="Genomic_DNA"/>
</dbReference>
<gene>
    <name evidence="1" type="ORF">PoB_004583100</name>
</gene>
<accession>A0AAV4BFW2</accession>
<comment type="caution">
    <text evidence="1">The sequence shown here is derived from an EMBL/GenBank/DDBJ whole genome shotgun (WGS) entry which is preliminary data.</text>
</comment>
<organism evidence="1 2">
    <name type="scientific">Plakobranchus ocellatus</name>
    <dbReference type="NCBI Taxonomy" id="259542"/>
    <lineage>
        <taxon>Eukaryota</taxon>
        <taxon>Metazoa</taxon>
        <taxon>Spiralia</taxon>
        <taxon>Lophotrochozoa</taxon>
        <taxon>Mollusca</taxon>
        <taxon>Gastropoda</taxon>
        <taxon>Heterobranchia</taxon>
        <taxon>Euthyneura</taxon>
        <taxon>Panpulmonata</taxon>
        <taxon>Sacoglossa</taxon>
        <taxon>Placobranchoidea</taxon>
        <taxon>Plakobranchidae</taxon>
        <taxon>Plakobranchus</taxon>
    </lineage>
</organism>
<proteinExistence type="predicted"/>
<evidence type="ECO:0000313" key="2">
    <source>
        <dbReference type="Proteomes" id="UP000735302"/>
    </source>
</evidence>
<evidence type="ECO:0000313" key="1">
    <source>
        <dbReference type="EMBL" id="GFO19326.1"/>
    </source>
</evidence>
<dbReference type="Proteomes" id="UP000735302">
    <property type="component" value="Unassembled WGS sequence"/>
</dbReference>
<name>A0AAV4BFW2_9GAST</name>
<sequence length="84" mass="9431">MIILLLHSTCKREKTEQETTAANLTLVKSSFLSFSKLAIGRPEIRQQQLSTTVHDVFTIEGLNGVPLEFVKASLFDLLKELDVK</sequence>
<dbReference type="AlphaFoldDB" id="A0AAV4BFW2"/>
<keyword evidence="2" id="KW-1185">Reference proteome</keyword>